<feature type="domain" description="Type IV / VI secretion system DotU" evidence="2">
    <location>
        <begin position="2"/>
        <end position="96"/>
    </location>
</feature>
<evidence type="ECO:0000313" key="3">
    <source>
        <dbReference type="EMBL" id="KPW17667.1"/>
    </source>
</evidence>
<sequence length="115" mass="12999">MRADVKKNLDVLEVYHLCLALGFEGKFGLGQKDQLRYLANTLGQDIARYRKTPKALSPDWALPDQVSQMLRHEVPVWLYLVLIALVCLGVYLTLDWLLGKDVAALAEQISQLFNA</sequence>
<evidence type="ECO:0000259" key="2">
    <source>
        <dbReference type="Pfam" id="PF09850"/>
    </source>
</evidence>
<evidence type="ECO:0000313" key="4">
    <source>
        <dbReference type="Proteomes" id="UP000050297"/>
    </source>
</evidence>
<organism evidence="3 4">
    <name type="scientific">Pseudomonas syringae pv. aceris</name>
    <dbReference type="NCBI Taxonomy" id="199198"/>
    <lineage>
        <taxon>Bacteria</taxon>
        <taxon>Pseudomonadati</taxon>
        <taxon>Pseudomonadota</taxon>
        <taxon>Gammaproteobacteria</taxon>
        <taxon>Pseudomonadales</taxon>
        <taxon>Pseudomonadaceae</taxon>
        <taxon>Pseudomonas</taxon>
        <taxon>Pseudomonas syringae</taxon>
    </lineage>
</organism>
<dbReference type="PANTHER" id="PTHR38033:SF1">
    <property type="entry name" value="DOTU FAMILY TYPE IV_VI SECRETION SYSTEM PROTEIN"/>
    <property type="match status" value="1"/>
</dbReference>
<protein>
    <submittedName>
        <fullName evidence="3">Type VI secretion system protein ImpK</fullName>
    </submittedName>
</protein>
<dbReference type="Gene3D" id="1.25.40.590">
    <property type="entry name" value="Type IV / VI secretion system, DotU"/>
    <property type="match status" value="1"/>
</dbReference>
<gene>
    <name evidence="3" type="ORF">ALO91_00962</name>
</gene>
<keyword evidence="1" id="KW-1133">Transmembrane helix</keyword>
<dbReference type="Pfam" id="PF09850">
    <property type="entry name" value="DotU"/>
    <property type="match status" value="1"/>
</dbReference>
<dbReference type="EMBL" id="LJPM01000351">
    <property type="protein sequence ID" value="KPW17667.1"/>
    <property type="molecule type" value="Genomic_DNA"/>
</dbReference>
<dbReference type="AlphaFoldDB" id="A0A0P9HBR9"/>
<proteinExistence type="predicted"/>
<keyword evidence="1" id="KW-0812">Transmembrane</keyword>
<dbReference type="PANTHER" id="PTHR38033">
    <property type="entry name" value="MEMBRANE PROTEIN-RELATED"/>
    <property type="match status" value="1"/>
</dbReference>
<evidence type="ECO:0000256" key="1">
    <source>
        <dbReference type="SAM" id="Phobius"/>
    </source>
</evidence>
<dbReference type="PATRIC" id="fig|199198.5.peg.1400"/>
<accession>A0A0P9HBR9</accession>
<dbReference type="InterPro" id="IPR017732">
    <property type="entry name" value="T4/T6SS_DotU"/>
</dbReference>
<reference evidence="3 4" key="1">
    <citation type="submission" date="2015-09" db="EMBL/GenBank/DDBJ databases">
        <title>Genome announcement of multiple Pseudomonas syringae strains.</title>
        <authorList>
            <person name="Thakur S."/>
            <person name="Wang P.W."/>
            <person name="Gong Y."/>
            <person name="Weir B.S."/>
            <person name="Guttman D.S."/>
        </authorList>
    </citation>
    <scope>NUCLEOTIDE SEQUENCE [LARGE SCALE GENOMIC DNA]</scope>
    <source>
        <strain evidence="3 4">ICMP2802</strain>
    </source>
</reference>
<name>A0A0P9HBR9_PSESX</name>
<comment type="caution">
    <text evidence="3">The sequence shown here is derived from an EMBL/GenBank/DDBJ whole genome shotgun (WGS) entry which is preliminary data.</text>
</comment>
<feature type="transmembrane region" description="Helical" evidence="1">
    <location>
        <begin position="76"/>
        <end position="94"/>
    </location>
</feature>
<keyword evidence="1" id="KW-0472">Membrane</keyword>
<dbReference type="Proteomes" id="UP000050297">
    <property type="component" value="Unassembled WGS sequence"/>
</dbReference>
<dbReference type="NCBIfam" id="TIGR03349">
    <property type="entry name" value="IV_VI_DotU"/>
    <property type="match status" value="1"/>
</dbReference>
<dbReference type="InterPro" id="IPR038522">
    <property type="entry name" value="T4/T6SS_DotU_sf"/>
</dbReference>